<accession>A0ABY8TRZ6</accession>
<feature type="domain" description="Up-regulated in Daf-2" evidence="2">
    <location>
        <begin position="62"/>
        <end position="244"/>
    </location>
</feature>
<sequence>MVMADTWKRVSFTALHHQVAVSLHRYQLATCAGVQPVSPCETNISQTPRLGNMVFELFEVHERQANVAVVNNTGVPLKLVTVVHKYSDNYVDKDKWENVDAGATTRAMTVRCHTGSLTTGRDWWLVVMMTEDGHVFGSSPANFRGMFDTLEGLGKKAAEAFRSLATPDQEAVIKMIAEGLAAAVDGLWSVAALNDGVTDGFKQHILRDEDDTDTGTLNKIVISGLEGSNTIQFQSHSGNSTTQTKRFYPPS</sequence>
<dbReference type="PANTHER" id="PTHR31557:SF0">
    <property type="entry name" value="5C820-RELATED"/>
    <property type="match status" value="1"/>
</dbReference>
<dbReference type="Gene3D" id="2.60.40.3820">
    <property type="match status" value="1"/>
</dbReference>
<dbReference type="Proteomes" id="UP001244341">
    <property type="component" value="Chromosome 2b"/>
</dbReference>
<dbReference type="InterPro" id="IPR041157">
    <property type="entry name" value="PUD1/2"/>
</dbReference>
<evidence type="ECO:0000313" key="3">
    <source>
        <dbReference type="EMBL" id="WIA11117.1"/>
    </source>
</evidence>
<reference evidence="3 4" key="1">
    <citation type="submission" date="2023-05" db="EMBL/GenBank/DDBJ databases">
        <title>A 100% complete, gapless, phased diploid assembly of the Scenedesmus obliquus UTEX 3031 genome.</title>
        <authorList>
            <person name="Biondi T.C."/>
            <person name="Hanschen E.R."/>
            <person name="Kwon T."/>
            <person name="Eng W."/>
            <person name="Kruse C.P.S."/>
            <person name="Koehler S.I."/>
            <person name="Kunde Y."/>
            <person name="Gleasner C.D."/>
            <person name="You Mak K.T."/>
            <person name="Polle J."/>
            <person name="Hovde B.T."/>
            <person name="Starkenburg S.R."/>
        </authorList>
    </citation>
    <scope>NUCLEOTIDE SEQUENCE [LARGE SCALE GENOMIC DNA]</scope>
    <source>
        <strain evidence="3 4">DOE0152z</strain>
    </source>
</reference>
<dbReference type="Pfam" id="PF18457">
    <property type="entry name" value="PUD1_2"/>
    <property type="match status" value="1"/>
</dbReference>
<keyword evidence="4" id="KW-1185">Reference proteome</keyword>
<protein>
    <recommendedName>
        <fullName evidence="2">Up-regulated in Daf-2 domain-containing protein</fullName>
    </recommendedName>
</protein>
<dbReference type="PANTHER" id="PTHR31557">
    <property type="entry name" value="5C820-RELATED-RELATED"/>
    <property type="match status" value="1"/>
</dbReference>
<proteinExistence type="predicted"/>
<dbReference type="EMBL" id="CP126209">
    <property type="protein sequence ID" value="WIA11117.1"/>
    <property type="molecule type" value="Genomic_DNA"/>
</dbReference>
<feature type="region of interest" description="Disordered" evidence="1">
    <location>
        <begin position="232"/>
        <end position="251"/>
    </location>
</feature>
<gene>
    <name evidence="3" type="ORF">OEZ85_011261</name>
</gene>
<evidence type="ECO:0000313" key="4">
    <source>
        <dbReference type="Proteomes" id="UP001244341"/>
    </source>
</evidence>
<feature type="compositionally biased region" description="Polar residues" evidence="1">
    <location>
        <begin position="232"/>
        <end position="245"/>
    </location>
</feature>
<organism evidence="3 4">
    <name type="scientific">Tetradesmus obliquus</name>
    <name type="common">Green alga</name>
    <name type="synonym">Acutodesmus obliquus</name>
    <dbReference type="NCBI Taxonomy" id="3088"/>
    <lineage>
        <taxon>Eukaryota</taxon>
        <taxon>Viridiplantae</taxon>
        <taxon>Chlorophyta</taxon>
        <taxon>core chlorophytes</taxon>
        <taxon>Chlorophyceae</taxon>
        <taxon>CS clade</taxon>
        <taxon>Sphaeropleales</taxon>
        <taxon>Scenedesmaceae</taxon>
        <taxon>Tetradesmus</taxon>
    </lineage>
</organism>
<evidence type="ECO:0000256" key="1">
    <source>
        <dbReference type="SAM" id="MobiDB-lite"/>
    </source>
</evidence>
<name>A0ABY8TRZ6_TETOB</name>
<evidence type="ECO:0000259" key="2">
    <source>
        <dbReference type="Pfam" id="PF18457"/>
    </source>
</evidence>